<evidence type="ECO:0000256" key="3">
    <source>
        <dbReference type="ARBA" id="ARBA00022737"/>
    </source>
</evidence>
<dbReference type="PANTHER" id="PTHR22963">
    <property type="entry name" value="ENDOGLIN-RELATED"/>
    <property type="match status" value="1"/>
</dbReference>
<evidence type="ECO:0000256" key="4">
    <source>
        <dbReference type="ARBA" id="ARBA00023157"/>
    </source>
</evidence>
<dbReference type="SUPFAM" id="SSF57196">
    <property type="entry name" value="EGF/Laminin"/>
    <property type="match status" value="1"/>
</dbReference>
<evidence type="ECO:0000256" key="1">
    <source>
        <dbReference type="ARBA" id="ARBA00022536"/>
    </source>
</evidence>
<keyword evidence="1 5" id="KW-0245">EGF-like domain</keyword>
<keyword evidence="3" id="KW-0677">Repeat</keyword>
<dbReference type="PANTHER" id="PTHR22963:SF39">
    <property type="entry name" value="DUMPY"/>
    <property type="match status" value="1"/>
</dbReference>
<dbReference type="FunFam" id="2.10.25.10:FF:000038">
    <property type="entry name" value="Fibrillin 2"/>
    <property type="match status" value="1"/>
</dbReference>
<dbReference type="PROSITE" id="PS50026">
    <property type="entry name" value="EGF_3"/>
    <property type="match status" value="1"/>
</dbReference>
<comment type="caution">
    <text evidence="5">Lacks conserved residue(s) required for the propagation of feature annotation.</text>
</comment>
<evidence type="ECO:0000259" key="6">
    <source>
        <dbReference type="PROSITE" id="PS50026"/>
    </source>
</evidence>
<gene>
    <name evidence="7" type="ORF">BLA29_010772</name>
</gene>
<reference evidence="7 8" key="1">
    <citation type="submission" date="2017-03" db="EMBL/GenBank/DDBJ databases">
        <title>Genome Survey of Euroglyphus maynei.</title>
        <authorList>
            <person name="Arlian L.G."/>
            <person name="Morgan M.S."/>
            <person name="Rider S.D."/>
        </authorList>
    </citation>
    <scope>NUCLEOTIDE SEQUENCE [LARGE SCALE GENOMIC DNA]</scope>
    <source>
        <strain evidence="7">Arlian Lab</strain>
        <tissue evidence="7">Whole body</tissue>
    </source>
</reference>
<keyword evidence="8" id="KW-1185">Reference proteome</keyword>
<dbReference type="InterPro" id="IPR001881">
    <property type="entry name" value="EGF-like_Ca-bd_dom"/>
</dbReference>
<dbReference type="InterPro" id="IPR018097">
    <property type="entry name" value="EGF_Ca-bd_CS"/>
</dbReference>
<dbReference type="GO" id="GO:0005509">
    <property type="term" value="F:calcium ion binding"/>
    <property type="evidence" value="ECO:0007669"/>
    <property type="project" value="InterPro"/>
</dbReference>
<dbReference type="PROSITE" id="PS01187">
    <property type="entry name" value="EGF_CA"/>
    <property type="match status" value="1"/>
</dbReference>
<evidence type="ECO:0000313" key="8">
    <source>
        <dbReference type="Proteomes" id="UP000194236"/>
    </source>
</evidence>
<dbReference type="EMBL" id="MUJZ01048775">
    <property type="protein sequence ID" value="OTF74074.1"/>
    <property type="molecule type" value="Genomic_DNA"/>
</dbReference>
<evidence type="ECO:0000256" key="2">
    <source>
        <dbReference type="ARBA" id="ARBA00022729"/>
    </source>
</evidence>
<dbReference type="SMART" id="SM00181">
    <property type="entry name" value="EGF"/>
    <property type="match status" value="4"/>
</dbReference>
<feature type="non-terminal residue" evidence="7">
    <location>
        <position position="1"/>
    </location>
</feature>
<keyword evidence="4" id="KW-1015">Disulfide bond</keyword>
<sequence>QSINCSIHNSCPSNQECVFINGNTYEGICICPRGFQLSLDGSCKDIDECQQNQNICGSGAICTNLIGSYKCSCPFGGDPYNEGCLTDNFREGCFMDNDCDADKACVETKCINPCLKENSCGQNAICTVRNHRKECNCRPLFFGDPYSICRKPVECLSDNNCPGNLVCMSDQKCDCPLGYERQLDYCI</sequence>
<evidence type="ECO:0000313" key="7">
    <source>
        <dbReference type="EMBL" id="OTF74074.1"/>
    </source>
</evidence>
<dbReference type="PROSITE" id="PS00010">
    <property type="entry name" value="ASX_HYDROXYL"/>
    <property type="match status" value="1"/>
</dbReference>
<feature type="non-terminal residue" evidence="7">
    <location>
        <position position="187"/>
    </location>
</feature>
<keyword evidence="2" id="KW-0732">Signal</keyword>
<dbReference type="AlphaFoldDB" id="A0A1Y3B1Y7"/>
<dbReference type="InterPro" id="IPR049883">
    <property type="entry name" value="NOTCH1_EGF-like"/>
</dbReference>
<dbReference type="Proteomes" id="UP000194236">
    <property type="component" value="Unassembled WGS sequence"/>
</dbReference>
<dbReference type="CDD" id="cd00054">
    <property type="entry name" value="EGF_CA"/>
    <property type="match status" value="1"/>
</dbReference>
<accession>A0A1Y3B1Y7</accession>
<dbReference type="InterPro" id="IPR000742">
    <property type="entry name" value="EGF"/>
</dbReference>
<dbReference type="OrthoDB" id="6475119at2759"/>
<dbReference type="Gene3D" id="2.10.25.10">
    <property type="entry name" value="Laminin"/>
    <property type="match status" value="2"/>
</dbReference>
<dbReference type="SMART" id="SM00179">
    <property type="entry name" value="EGF_CA"/>
    <property type="match status" value="1"/>
</dbReference>
<evidence type="ECO:0000256" key="5">
    <source>
        <dbReference type="PROSITE-ProRule" id="PRU00076"/>
    </source>
</evidence>
<organism evidence="7 8">
    <name type="scientific">Euroglyphus maynei</name>
    <name type="common">Mayne's house dust mite</name>
    <dbReference type="NCBI Taxonomy" id="6958"/>
    <lineage>
        <taxon>Eukaryota</taxon>
        <taxon>Metazoa</taxon>
        <taxon>Ecdysozoa</taxon>
        <taxon>Arthropoda</taxon>
        <taxon>Chelicerata</taxon>
        <taxon>Arachnida</taxon>
        <taxon>Acari</taxon>
        <taxon>Acariformes</taxon>
        <taxon>Sarcoptiformes</taxon>
        <taxon>Astigmata</taxon>
        <taxon>Psoroptidia</taxon>
        <taxon>Analgoidea</taxon>
        <taxon>Pyroglyphidae</taxon>
        <taxon>Pyroglyphinae</taxon>
        <taxon>Euroglyphus</taxon>
    </lineage>
</organism>
<name>A0A1Y3B1Y7_EURMA</name>
<dbReference type="Pfam" id="PF07645">
    <property type="entry name" value="EGF_CA"/>
    <property type="match status" value="1"/>
</dbReference>
<feature type="domain" description="EGF-like" evidence="6">
    <location>
        <begin position="45"/>
        <end position="85"/>
    </location>
</feature>
<comment type="caution">
    <text evidence="7">The sequence shown here is derived from an EMBL/GenBank/DDBJ whole genome shotgun (WGS) entry which is preliminary data.</text>
</comment>
<dbReference type="InterPro" id="IPR000152">
    <property type="entry name" value="EGF-type_Asp/Asn_hydroxyl_site"/>
</dbReference>
<protein>
    <recommendedName>
        <fullName evidence="6">EGF-like domain-containing protein</fullName>
    </recommendedName>
</protein>
<proteinExistence type="predicted"/>